<feature type="transmembrane region" description="Helical" evidence="1">
    <location>
        <begin position="117"/>
        <end position="137"/>
    </location>
</feature>
<comment type="caution">
    <text evidence="2">The sequence shown here is derived from an EMBL/GenBank/DDBJ whole genome shotgun (WGS) entry which is preliminary data.</text>
</comment>
<gene>
    <name evidence="2" type="ORF">A3K90_03205</name>
</gene>
<dbReference type="AlphaFoldDB" id="A0A165LDY8"/>
<dbReference type="RefSeq" id="WP_303681991.1">
    <property type="nucleotide sequence ID" value="NZ_LVWG01000033.1"/>
</dbReference>
<keyword evidence="1" id="KW-0472">Membrane</keyword>
<dbReference type="InterPro" id="IPR025635">
    <property type="entry name" value="DUF4293"/>
</dbReference>
<evidence type="ECO:0000313" key="2">
    <source>
        <dbReference type="EMBL" id="KZK73906.1"/>
    </source>
</evidence>
<dbReference type="EMBL" id="LVWG01000033">
    <property type="protein sequence ID" value="KZK73906.1"/>
    <property type="molecule type" value="Genomic_DNA"/>
</dbReference>
<accession>A0A165LDY8</accession>
<reference evidence="2 3" key="1">
    <citation type="submission" date="2016-03" db="EMBL/GenBank/DDBJ databases">
        <title>Speciation and ecological success in dimly lit waters: horizontal gene transfer in a green sulfur bacteria bloom unveiled by metagenomic assembly.</title>
        <authorList>
            <person name="Llorens-Mares T."/>
            <person name="Liu Z."/>
            <person name="Allen L.Z."/>
            <person name="Rusch D.B."/>
            <person name="Craig M.T."/>
            <person name="Dupont C.L."/>
            <person name="Bryant D.A."/>
            <person name="Casamayor E.O."/>
        </authorList>
    </citation>
    <scope>NUCLEOTIDE SEQUENCE [LARGE SCALE GENOMIC DNA]</scope>
    <source>
        <strain evidence="2">CIII</strain>
    </source>
</reference>
<organism evidence="2 3">
    <name type="scientific">Pelodictyon luteolum</name>
    <dbReference type="NCBI Taxonomy" id="1100"/>
    <lineage>
        <taxon>Bacteria</taxon>
        <taxon>Pseudomonadati</taxon>
        <taxon>Chlorobiota</taxon>
        <taxon>Chlorobiia</taxon>
        <taxon>Chlorobiales</taxon>
        <taxon>Chlorobiaceae</taxon>
        <taxon>Chlorobium/Pelodictyon group</taxon>
        <taxon>Pelodictyon</taxon>
    </lineage>
</organism>
<feature type="transmembrane region" description="Helical" evidence="1">
    <location>
        <begin position="83"/>
        <end position="105"/>
    </location>
</feature>
<evidence type="ECO:0008006" key="4">
    <source>
        <dbReference type="Google" id="ProtNLM"/>
    </source>
</evidence>
<dbReference type="Pfam" id="PF14126">
    <property type="entry name" value="DUF4293"/>
    <property type="match status" value="1"/>
</dbReference>
<feature type="transmembrane region" description="Helical" evidence="1">
    <location>
        <begin position="47"/>
        <end position="74"/>
    </location>
</feature>
<dbReference type="Proteomes" id="UP000076481">
    <property type="component" value="Unassembled WGS sequence"/>
</dbReference>
<evidence type="ECO:0000313" key="3">
    <source>
        <dbReference type="Proteomes" id="UP000076481"/>
    </source>
</evidence>
<sequence>MLARIQTLYLFLVALLACGSMLFPFWGFSALEYFPIGDFTPFEGAGILFTAGTLTSGILSPLTAIASLAAIFLYKQRALQQKVIALGVILFVGDLLSALTAAHFMNQYFLAGGASFIHGPETGFFMILPEPVLLWLAMKGVQKDEKIANAYKRL</sequence>
<proteinExistence type="predicted"/>
<evidence type="ECO:0000256" key="1">
    <source>
        <dbReference type="SAM" id="Phobius"/>
    </source>
</evidence>
<name>A0A165LDY8_PELLU</name>
<feature type="transmembrane region" description="Helical" evidence="1">
    <location>
        <begin position="7"/>
        <end position="27"/>
    </location>
</feature>
<keyword evidence="1" id="KW-1133">Transmembrane helix</keyword>
<keyword evidence="1" id="KW-0812">Transmembrane</keyword>
<protein>
    <recommendedName>
        <fullName evidence="4">DUF4293 domain-containing protein</fullName>
    </recommendedName>
</protein>
<dbReference type="PROSITE" id="PS51257">
    <property type="entry name" value="PROKAR_LIPOPROTEIN"/>
    <property type="match status" value="1"/>
</dbReference>